<dbReference type="GO" id="GO:0006935">
    <property type="term" value="P:chemotaxis"/>
    <property type="evidence" value="ECO:0007669"/>
    <property type="project" value="InterPro"/>
</dbReference>
<dbReference type="GO" id="GO:0071978">
    <property type="term" value="P:bacterial-type flagellum-dependent swarming motility"/>
    <property type="evidence" value="ECO:0007669"/>
    <property type="project" value="InterPro"/>
</dbReference>
<evidence type="ECO:0000256" key="4">
    <source>
        <dbReference type="ARBA" id="ARBA00022475"/>
    </source>
</evidence>
<comment type="subcellular location">
    <subcellularLocation>
        <location evidence="1">Cell membrane</location>
        <topology evidence="1">Multi-pass membrane protein</topology>
    </subcellularLocation>
</comment>
<keyword evidence="5 9" id="KW-0812">Transmembrane</keyword>
<dbReference type="InterPro" id="IPR047055">
    <property type="entry name" value="MotA-like"/>
</dbReference>
<dbReference type="GO" id="GO:0005886">
    <property type="term" value="C:plasma membrane"/>
    <property type="evidence" value="ECO:0007669"/>
    <property type="project" value="UniProtKB-SubCell"/>
</dbReference>
<keyword evidence="7 9" id="KW-1133">Transmembrane helix</keyword>
<evidence type="ECO:0000256" key="9">
    <source>
        <dbReference type="SAM" id="Phobius"/>
    </source>
</evidence>
<dbReference type="PANTHER" id="PTHR30433">
    <property type="entry name" value="CHEMOTAXIS PROTEIN MOTA"/>
    <property type="match status" value="1"/>
</dbReference>
<evidence type="ECO:0000256" key="1">
    <source>
        <dbReference type="ARBA" id="ARBA00004651"/>
    </source>
</evidence>
<dbReference type="EMBL" id="CP002959">
    <property type="protein sequence ID" value="AFM11046.1"/>
    <property type="molecule type" value="Genomic_DNA"/>
</dbReference>
<organism evidence="11 12">
    <name type="scientific">Turneriella parva (strain ATCC BAA-1111 / DSM 21527 / NCTC 11395 / H)</name>
    <name type="common">Leptospira parva</name>
    <dbReference type="NCBI Taxonomy" id="869212"/>
    <lineage>
        <taxon>Bacteria</taxon>
        <taxon>Pseudomonadati</taxon>
        <taxon>Spirochaetota</taxon>
        <taxon>Spirochaetia</taxon>
        <taxon>Leptospirales</taxon>
        <taxon>Leptospiraceae</taxon>
        <taxon>Turneriella</taxon>
    </lineage>
</organism>
<accession>I4B189</accession>
<evidence type="ECO:0000256" key="2">
    <source>
        <dbReference type="ARBA" id="ARBA00008038"/>
    </source>
</evidence>
<feature type="transmembrane region" description="Helical" evidence="9">
    <location>
        <begin position="177"/>
        <end position="197"/>
    </location>
</feature>
<evidence type="ECO:0000313" key="12">
    <source>
        <dbReference type="Proteomes" id="UP000006048"/>
    </source>
</evidence>
<dbReference type="STRING" id="869212.Turpa_0390"/>
<dbReference type="Pfam" id="PF01618">
    <property type="entry name" value="MotA_ExbB"/>
    <property type="match status" value="1"/>
</dbReference>
<evidence type="ECO:0000256" key="6">
    <source>
        <dbReference type="ARBA" id="ARBA00022779"/>
    </source>
</evidence>
<feature type="domain" description="MotA/TolQ/ExbB proton channel" evidence="10">
    <location>
        <begin position="96"/>
        <end position="215"/>
    </location>
</feature>
<gene>
    <name evidence="11" type="ordered locus">Turpa_0390</name>
</gene>
<evidence type="ECO:0000256" key="8">
    <source>
        <dbReference type="ARBA" id="ARBA00023136"/>
    </source>
</evidence>
<feature type="transmembrane region" description="Helical" evidence="9">
    <location>
        <begin position="143"/>
        <end position="165"/>
    </location>
</feature>
<keyword evidence="3" id="KW-0813">Transport</keyword>
<dbReference type="InterPro" id="IPR000540">
    <property type="entry name" value="Flag_MotA_CS"/>
</dbReference>
<keyword evidence="4" id="KW-1003">Cell membrane</keyword>
<reference evidence="11 12" key="1">
    <citation type="submission" date="2012-06" db="EMBL/GenBank/DDBJ databases">
        <title>The complete chromosome of genome of Turneriella parva DSM 21527.</title>
        <authorList>
            <consortium name="US DOE Joint Genome Institute (JGI-PGF)"/>
            <person name="Lucas S."/>
            <person name="Han J."/>
            <person name="Lapidus A."/>
            <person name="Bruce D."/>
            <person name="Goodwin L."/>
            <person name="Pitluck S."/>
            <person name="Peters L."/>
            <person name="Kyrpides N."/>
            <person name="Mavromatis K."/>
            <person name="Ivanova N."/>
            <person name="Mikhailova N."/>
            <person name="Chertkov O."/>
            <person name="Detter J.C."/>
            <person name="Tapia R."/>
            <person name="Han C."/>
            <person name="Land M."/>
            <person name="Hauser L."/>
            <person name="Markowitz V."/>
            <person name="Cheng J.-F."/>
            <person name="Hugenholtz P."/>
            <person name="Woyke T."/>
            <person name="Wu D."/>
            <person name="Gronow S."/>
            <person name="Wellnitz S."/>
            <person name="Brambilla E."/>
            <person name="Klenk H.-P."/>
            <person name="Eisen J.A."/>
        </authorList>
    </citation>
    <scope>NUCLEOTIDE SEQUENCE [LARGE SCALE GENOMIC DNA]</scope>
    <source>
        <strain evidence="12">ATCC BAA-1111 / DSM 21527 / NCTC 11395 / H</strain>
    </source>
</reference>
<dbReference type="PATRIC" id="fig|869212.3.peg.361"/>
<keyword evidence="8 9" id="KW-0472">Membrane</keyword>
<protein>
    <submittedName>
        <fullName evidence="11">MotA/TolQ/ExbB proton channel</fullName>
    </submittedName>
</protein>
<evidence type="ECO:0000256" key="7">
    <source>
        <dbReference type="ARBA" id="ARBA00022989"/>
    </source>
</evidence>
<dbReference type="AlphaFoldDB" id="I4B189"/>
<evidence type="ECO:0000313" key="11">
    <source>
        <dbReference type="EMBL" id="AFM11046.1"/>
    </source>
</evidence>
<dbReference type="Proteomes" id="UP000006048">
    <property type="component" value="Chromosome"/>
</dbReference>
<comment type="similarity">
    <text evidence="2">Belongs to the MotA family.</text>
</comment>
<dbReference type="HOGENOM" id="CLU_079895_1_0_12"/>
<dbReference type="PANTHER" id="PTHR30433:SF2">
    <property type="entry name" value="MOTILITY PROTEIN A"/>
    <property type="match status" value="1"/>
</dbReference>
<keyword evidence="6" id="KW-0283">Flagellar rotation</keyword>
<proteinExistence type="inferred from homology"/>
<keyword evidence="12" id="KW-1185">Reference proteome</keyword>
<dbReference type="PROSITE" id="PS01307">
    <property type="entry name" value="MOTA"/>
    <property type="match status" value="1"/>
</dbReference>
<evidence type="ECO:0000259" key="10">
    <source>
        <dbReference type="Pfam" id="PF01618"/>
    </source>
</evidence>
<sequence length="260" mass="28070">MIGFGVALGVLVLGVEASGVAWSALYDLASIFITFGGASATTMMQNPFELTMNIHKIYKLAWLKNEIDINRYVLQIVSLSEIARREGILALEDHVDKLDSKFLTKALQMIIDGTDPEIAKRVMRIEIEALEGRHAGNRGWFDTLATMGPAFGMLGTLIGLVGMLSNLGGDTSGLGKAMAAALITTLYGSFLANVFAIPTNNKLKGRTEAEVMLMNMLLEGVMSIQAGENPKVIMDKLLCFVDPSAREALIKQREAEGGSN</sequence>
<dbReference type="KEGG" id="tpx:Turpa_0390"/>
<name>I4B189_TURPD</name>
<dbReference type="InterPro" id="IPR002898">
    <property type="entry name" value="MotA_ExbB_proton_chnl"/>
</dbReference>
<evidence type="ECO:0000256" key="5">
    <source>
        <dbReference type="ARBA" id="ARBA00022692"/>
    </source>
</evidence>
<evidence type="ECO:0000256" key="3">
    <source>
        <dbReference type="ARBA" id="ARBA00022448"/>
    </source>
</evidence>